<feature type="chain" id="PRO_5037064559" evidence="4">
    <location>
        <begin position="23"/>
        <end position="313"/>
    </location>
</feature>
<feature type="domain" description="CNNM transmembrane" evidence="5">
    <location>
        <begin position="152"/>
        <end position="313"/>
    </location>
</feature>
<feature type="transmembrane region" description="Helical" evidence="3">
    <location>
        <begin position="271"/>
        <end position="291"/>
    </location>
</feature>
<dbReference type="GO" id="GO:0006811">
    <property type="term" value="P:monoatomic ion transport"/>
    <property type="evidence" value="ECO:0007669"/>
    <property type="project" value="UniProtKB-KW"/>
</dbReference>
<keyword evidence="2 3" id="KW-1133">Transmembrane helix</keyword>
<evidence type="ECO:0000256" key="4">
    <source>
        <dbReference type="SAM" id="SignalP"/>
    </source>
</evidence>
<evidence type="ECO:0000256" key="2">
    <source>
        <dbReference type="PROSITE-ProRule" id="PRU01193"/>
    </source>
</evidence>
<dbReference type="InterPro" id="IPR045095">
    <property type="entry name" value="ACDP"/>
</dbReference>
<sequence length="313" mass="35202">MRIIIKLFLIFFFQFSINLIFADENTENFHQQTSSLIHSVYESVTIKVYPQISGVRVEAPLHTNAFHTYESSGISVVEPGLPVRVVIFGMFLDRIALISFTTDNCLNPGKDEDAYRMCLLEKREELSDVEEDLVLIDEMRTWIRATSDPPVHYMPEELQLLIIFCLFILSALFSGLNLGLMALSPQELTLILNSGSERERKYAKVILPVRKAGNKLLCTILIMNVIVNSAISILLEDLTSGIIAFGLASIGIVVFGEIVPQSICIKKGLQVGAKTIWLTRFFMLITLPLAWPIGKLLDCILGEDLVNIIYFKN</sequence>
<dbReference type="InterPro" id="IPR002550">
    <property type="entry name" value="CNNM"/>
</dbReference>
<dbReference type="GO" id="GO:0005886">
    <property type="term" value="C:plasma membrane"/>
    <property type="evidence" value="ECO:0007669"/>
    <property type="project" value="TreeGrafter"/>
</dbReference>
<feature type="transmembrane region" description="Helical" evidence="3">
    <location>
        <begin position="241"/>
        <end position="259"/>
    </location>
</feature>
<evidence type="ECO:0000313" key="6">
    <source>
        <dbReference type="Proteomes" id="UP000887563"/>
    </source>
</evidence>
<dbReference type="Proteomes" id="UP000887563">
    <property type="component" value="Unplaced"/>
</dbReference>
<accession>A0A914NJC1</accession>
<proteinExistence type="predicted"/>
<protein>
    <submittedName>
        <fullName evidence="7">CNNM transmembrane domain-containing protein</fullName>
    </submittedName>
</protein>
<evidence type="ECO:0000256" key="1">
    <source>
        <dbReference type="ARBA" id="ARBA00023065"/>
    </source>
</evidence>
<dbReference type="PANTHER" id="PTHR12064">
    <property type="entry name" value="METAL TRANSPORTER CNNM"/>
    <property type="match status" value="1"/>
</dbReference>
<reference evidence="7" key="1">
    <citation type="submission" date="2022-11" db="UniProtKB">
        <authorList>
            <consortium name="WormBaseParasite"/>
        </authorList>
    </citation>
    <scope>IDENTIFICATION</scope>
</reference>
<keyword evidence="2 3" id="KW-0812">Transmembrane</keyword>
<dbReference type="WBParaSite" id="Minc3s05279g37922">
    <property type="protein sequence ID" value="Minc3s05279g37922"/>
    <property type="gene ID" value="Minc3s05279g37922"/>
</dbReference>
<keyword evidence="1" id="KW-0406">Ion transport</keyword>
<dbReference type="AlphaFoldDB" id="A0A914NJC1"/>
<evidence type="ECO:0000256" key="3">
    <source>
        <dbReference type="SAM" id="Phobius"/>
    </source>
</evidence>
<name>A0A914NJC1_MELIC</name>
<keyword evidence="4" id="KW-0732">Signal</keyword>
<dbReference type="GO" id="GO:0022857">
    <property type="term" value="F:transmembrane transporter activity"/>
    <property type="evidence" value="ECO:0007669"/>
    <property type="project" value="TreeGrafter"/>
</dbReference>
<feature type="signal peptide" evidence="4">
    <location>
        <begin position="1"/>
        <end position="22"/>
    </location>
</feature>
<organism evidence="6 7">
    <name type="scientific">Meloidogyne incognita</name>
    <name type="common">Southern root-knot nematode worm</name>
    <name type="synonym">Oxyuris incognita</name>
    <dbReference type="NCBI Taxonomy" id="6306"/>
    <lineage>
        <taxon>Eukaryota</taxon>
        <taxon>Metazoa</taxon>
        <taxon>Ecdysozoa</taxon>
        <taxon>Nematoda</taxon>
        <taxon>Chromadorea</taxon>
        <taxon>Rhabditida</taxon>
        <taxon>Tylenchina</taxon>
        <taxon>Tylenchomorpha</taxon>
        <taxon>Tylenchoidea</taxon>
        <taxon>Meloidogynidae</taxon>
        <taxon>Meloidogyninae</taxon>
        <taxon>Meloidogyne</taxon>
        <taxon>Meloidogyne incognita group</taxon>
    </lineage>
</organism>
<feature type="transmembrane region" description="Helical" evidence="3">
    <location>
        <begin position="160"/>
        <end position="183"/>
    </location>
</feature>
<evidence type="ECO:0000313" key="7">
    <source>
        <dbReference type="WBParaSite" id="Minc3s05279g37922"/>
    </source>
</evidence>
<dbReference type="Pfam" id="PF01595">
    <property type="entry name" value="CNNM"/>
    <property type="match status" value="1"/>
</dbReference>
<keyword evidence="6" id="KW-1185">Reference proteome</keyword>
<dbReference type="PANTHER" id="PTHR12064:SF94">
    <property type="entry name" value="UNEXTENDED PROTEIN"/>
    <property type="match status" value="1"/>
</dbReference>
<feature type="transmembrane region" description="Helical" evidence="3">
    <location>
        <begin position="216"/>
        <end position="235"/>
    </location>
</feature>
<dbReference type="PROSITE" id="PS51846">
    <property type="entry name" value="CNNM"/>
    <property type="match status" value="1"/>
</dbReference>
<dbReference type="GO" id="GO:0010960">
    <property type="term" value="P:magnesium ion homeostasis"/>
    <property type="evidence" value="ECO:0007669"/>
    <property type="project" value="InterPro"/>
</dbReference>
<keyword evidence="1" id="KW-0813">Transport</keyword>
<evidence type="ECO:0000259" key="5">
    <source>
        <dbReference type="PROSITE" id="PS51846"/>
    </source>
</evidence>
<keyword evidence="2 3" id="KW-0472">Membrane</keyword>